<dbReference type="PANTHER" id="PTHR24421:SF37">
    <property type="entry name" value="SENSOR HISTIDINE KINASE NARS"/>
    <property type="match status" value="1"/>
</dbReference>
<dbReference type="GO" id="GO:0005886">
    <property type="term" value="C:plasma membrane"/>
    <property type="evidence" value="ECO:0007669"/>
    <property type="project" value="UniProtKB-SubCell"/>
</dbReference>
<proteinExistence type="predicted"/>
<evidence type="ECO:0000256" key="3">
    <source>
        <dbReference type="ARBA" id="ARBA00022679"/>
    </source>
</evidence>
<dbReference type="Gene3D" id="3.30.565.10">
    <property type="entry name" value="Histidine kinase-like ATPase, C-terminal domain"/>
    <property type="match status" value="1"/>
</dbReference>
<evidence type="ECO:0000313" key="12">
    <source>
        <dbReference type="Proteomes" id="UP000291189"/>
    </source>
</evidence>
<name>A0A4Q5IUL0_9ACTN</name>
<evidence type="ECO:0000256" key="5">
    <source>
        <dbReference type="ARBA" id="ARBA00022777"/>
    </source>
</evidence>
<dbReference type="InterPro" id="IPR011712">
    <property type="entry name" value="Sig_transdc_His_kin_sub3_dim/P"/>
</dbReference>
<dbReference type="InterPro" id="IPR050482">
    <property type="entry name" value="Sensor_HK_TwoCompSys"/>
</dbReference>
<feature type="transmembrane region" description="Helical" evidence="9">
    <location>
        <begin position="7"/>
        <end position="26"/>
    </location>
</feature>
<evidence type="ECO:0000256" key="4">
    <source>
        <dbReference type="ARBA" id="ARBA00022692"/>
    </source>
</evidence>
<evidence type="ECO:0000256" key="6">
    <source>
        <dbReference type="ARBA" id="ARBA00022989"/>
    </source>
</evidence>
<evidence type="ECO:0000259" key="10">
    <source>
        <dbReference type="SMART" id="SM00387"/>
    </source>
</evidence>
<feature type="transmembrane region" description="Helical" evidence="9">
    <location>
        <begin position="32"/>
        <end position="50"/>
    </location>
</feature>
<sequence>MIRTARFGTAARAFGVAAILGMALAFLDKVALQGTLMLAAVAATAIAADISSRLPDWWVVVVEAALTSLVIGLVLPQGVVLLPYLVVPALLAGHLSGAFRVFVVMSVEVLALLAVLLVAGMLEESADLAEIVGPWLLTALGVGLVSARLRVLRGGAPTESDESYEAARRLLSQLRTVARRLSSGLDTVTMSSHLLASVHQHLDDTHAAVFVRTDGGILAPLGFRGTSAREALKPEGYLIDKCWTEMEPAYDIQASGLANRRHRIVLPLRVGSRMIGVVVLDRPSAPVPKAVHDLMREVDEHALRLDAALAFDEIRSIATMEERHRLAREIHDGVAQEIASLGYVVDDLTANATSDTQRKKLNALRGELTRVVSELRLSIFDLRTEVSAGLGSALSDYVREVGARSGLTVHLTLDVAPVRLRGEVETELFRIAQEAITNARKHSSATNLWVDCRIQPPMAQISVRDDGSGLGVGREDSYGIKIMRERADRIGARLDISENAFVGIAPGTSVTVTVGAEEPALA</sequence>
<keyword evidence="3" id="KW-0808">Transferase</keyword>
<dbReference type="PANTHER" id="PTHR24421">
    <property type="entry name" value="NITRATE/NITRITE SENSOR PROTEIN NARX-RELATED"/>
    <property type="match status" value="1"/>
</dbReference>
<dbReference type="CDD" id="cd16917">
    <property type="entry name" value="HATPase_UhpB-NarQ-NarX-like"/>
    <property type="match status" value="1"/>
</dbReference>
<dbReference type="EMBL" id="SDPU01000035">
    <property type="protein sequence ID" value="RYU09617.1"/>
    <property type="molecule type" value="Genomic_DNA"/>
</dbReference>
<comment type="subcellular location">
    <subcellularLocation>
        <location evidence="1">Cell membrane</location>
        <topology evidence="1">Multi-pass membrane protein</topology>
    </subcellularLocation>
</comment>
<evidence type="ECO:0000256" key="2">
    <source>
        <dbReference type="ARBA" id="ARBA00022475"/>
    </source>
</evidence>
<keyword evidence="6 9" id="KW-1133">Transmembrane helix</keyword>
<keyword evidence="2" id="KW-1003">Cell membrane</keyword>
<dbReference type="InterPro" id="IPR003594">
    <property type="entry name" value="HATPase_dom"/>
</dbReference>
<dbReference type="Pfam" id="PF07730">
    <property type="entry name" value="HisKA_3"/>
    <property type="match status" value="1"/>
</dbReference>
<keyword evidence="4 9" id="KW-0812">Transmembrane</keyword>
<dbReference type="GO" id="GO:0000155">
    <property type="term" value="F:phosphorelay sensor kinase activity"/>
    <property type="evidence" value="ECO:0007669"/>
    <property type="project" value="InterPro"/>
</dbReference>
<feature type="transmembrane region" description="Helical" evidence="9">
    <location>
        <begin position="57"/>
        <end position="86"/>
    </location>
</feature>
<dbReference type="OrthoDB" id="144293at2"/>
<accession>A0A4Q5IUL0</accession>
<protein>
    <submittedName>
        <fullName evidence="11">ATPase</fullName>
    </submittedName>
</protein>
<dbReference type="SMART" id="SM00387">
    <property type="entry name" value="HATPase_c"/>
    <property type="match status" value="1"/>
</dbReference>
<dbReference type="AlphaFoldDB" id="A0A4Q5IUL0"/>
<dbReference type="Gene3D" id="1.20.5.1930">
    <property type="match status" value="1"/>
</dbReference>
<dbReference type="GO" id="GO:0046983">
    <property type="term" value="F:protein dimerization activity"/>
    <property type="evidence" value="ECO:0007669"/>
    <property type="project" value="InterPro"/>
</dbReference>
<dbReference type="SUPFAM" id="SSF55781">
    <property type="entry name" value="GAF domain-like"/>
    <property type="match status" value="1"/>
</dbReference>
<feature type="transmembrane region" description="Helical" evidence="9">
    <location>
        <begin position="98"/>
        <end position="119"/>
    </location>
</feature>
<dbReference type="Pfam" id="PF02518">
    <property type="entry name" value="HATPase_c"/>
    <property type="match status" value="1"/>
</dbReference>
<comment type="caution">
    <text evidence="11">The sequence shown here is derived from an EMBL/GenBank/DDBJ whole genome shotgun (WGS) entry which is preliminary data.</text>
</comment>
<dbReference type="Proteomes" id="UP000291189">
    <property type="component" value="Unassembled WGS sequence"/>
</dbReference>
<feature type="transmembrane region" description="Helical" evidence="9">
    <location>
        <begin position="131"/>
        <end position="149"/>
    </location>
</feature>
<evidence type="ECO:0000256" key="9">
    <source>
        <dbReference type="SAM" id="Phobius"/>
    </source>
</evidence>
<gene>
    <name evidence="11" type="ORF">ETU37_21540</name>
</gene>
<keyword evidence="7" id="KW-0902">Two-component regulatory system</keyword>
<reference evidence="11 12" key="1">
    <citation type="submission" date="2019-01" db="EMBL/GenBank/DDBJ databases">
        <title>Nocardioides guangzhouensis sp. nov., an actinobacterium isolated from soil.</title>
        <authorList>
            <person name="Fu Y."/>
            <person name="Cai Y."/>
            <person name="Lin Z."/>
            <person name="Chen P."/>
        </authorList>
    </citation>
    <scope>NUCLEOTIDE SEQUENCE [LARGE SCALE GENOMIC DNA]</scope>
    <source>
        <strain evidence="11 12">NBRC 105384</strain>
    </source>
</reference>
<keyword evidence="5" id="KW-0418">Kinase</keyword>
<evidence type="ECO:0000256" key="8">
    <source>
        <dbReference type="ARBA" id="ARBA00023136"/>
    </source>
</evidence>
<dbReference type="InterPro" id="IPR036890">
    <property type="entry name" value="HATPase_C_sf"/>
</dbReference>
<evidence type="ECO:0000256" key="1">
    <source>
        <dbReference type="ARBA" id="ARBA00004651"/>
    </source>
</evidence>
<organism evidence="11 12">
    <name type="scientific">Nocardioides iriomotensis</name>
    <dbReference type="NCBI Taxonomy" id="715784"/>
    <lineage>
        <taxon>Bacteria</taxon>
        <taxon>Bacillati</taxon>
        <taxon>Actinomycetota</taxon>
        <taxon>Actinomycetes</taxon>
        <taxon>Propionibacteriales</taxon>
        <taxon>Nocardioidaceae</taxon>
        <taxon>Nocardioides</taxon>
    </lineage>
</organism>
<keyword evidence="8 9" id="KW-0472">Membrane</keyword>
<dbReference type="SUPFAM" id="SSF55874">
    <property type="entry name" value="ATPase domain of HSP90 chaperone/DNA topoisomerase II/histidine kinase"/>
    <property type="match status" value="1"/>
</dbReference>
<dbReference type="RefSeq" id="WP_129989382.1">
    <property type="nucleotide sequence ID" value="NZ_SDPU01000035.1"/>
</dbReference>
<evidence type="ECO:0000313" key="11">
    <source>
        <dbReference type="EMBL" id="RYU09617.1"/>
    </source>
</evidence>
<keyword evidence="12" id="KW-1185">Reference proteome</keyword>
<feature type="domain" description="Histidine kinase/HSP90-like ATPase" evidence="10">
    <location>
        <begin position="423"/>
        <end position="518"/>
    </location>
</feature>
<evidence type="ECO:0000256" key="7">
    <source>
        <dbReference type="ARBA" id="ARBA00023012"/>
    </source>
</evidence>